<evidence type="ECO:0000313" key="1">
    <source>
        <dbReference type="EnsemblMetazoa" id="OVOC7956.1"/>
    </source>
</evidence>
<keyword evidence="2" id="KW-1185">Reference proteome</keyword>
<reference evidence="2" key="1">
    <citation type="submission" date="2013-10" db="EMBL/GenBank/DDBJ databases">
        <title>Genome sequencing of Onchocerca volvulus.</title>
        <authorList>
            <person name="Cotton J."/>
            <person name="Tsai J."/>
            <person name="Stanley E."/>
            <person name="Tracey A."/>
            <person name="Holroyd N."/>
            <person name="Lustigman S."/>
            <person name="Berriman M."/>
        </authorList>
    </citation>
    <scope>NUCLEOTIDE SEQUENCE</scope>
</reference>
<accession>A0A8R1TYZ7</accession>
<name>A0A8R1TYZ7_ONCVO</name>
<dbReference type="EnsemblMetazoa" id="OVOC7956.1">
    <property type="protein sequence ID" value="OVOC7956.1"/>
    <property type="gene ID" value="WBGene00244765"/>
</dbReference>
<organism evidence="1 2">
    <name type="scientific">Onchocerca volvulus</name>
    <dbReference type="NCBI Taxonomy" id="6282"/>
    <lineage>
        <taxon>Eukaryota</taxon>
        <taxon>Metazoa</taxon>
        <taxon>Ecdysozoa</taxon>
        <taxon>Nematoda</taxon>
        <taxon>Chromadorea</taxon>
        <taxon>Rhabditida</taxon>
        <taxon>Spirurina</taxon>
        <taxon>Spiruromorpha</taxon>
        <taxon>Filarioidea</taxon>
        <taxon>Onchocercidae</taxon>
        <taxon>Onchocerca</taxon>
    </lineage>
</organism>
<sequence length="66" mass="7836">MKEKEKENNFYSFIVCLANDSNDRGRNLIGAGIDENLMMKISIHYLIQFLRFPRGMRNEAQTFDKY</sequence>
<protein>
    <submittedName>
        <fullName evidence="1">Uncharacterized protein</fullName>
    </submittedName>
</protein>
<dbReference type="Proteomes" id="UP000024404">
    <property type="component" value="Unassembled WGS sequence"/>
</dbReference>
<dbReference type="EMBL" id="CMVM020000238">
    <property type="status" value="NOT_ANNOTATED_CDS"/>
    <property type="molecule type" value="Genomic_DNA"/>
</dbReference>
<evidence type="ECO:0000313" key="2">
    <source>
        <dbReference type="Proteomes" id="UP000024404"/>
    </source>
</evidence>
<dbReference type="AlphaFoldDB" id="A0A8R1TYZ7"/>
<proteinExistence type="predicted"/>
<reference evidence="1" key="2">
    <citation type="submission" date="2022-06" db="UniProtKB">
        <authorList>
            <consortium name="EnsemblMetazoa"/>
        </authorList>
    </citation>
    <scope>IDENTIFICATION</scope>
</reference>